<feature type="domain" description="HTH cro/C1-type" evidence="2">
    <location>
        <begin position="8"/>
        <end position="63"/>
    </location>
</feature>
<dbReference type="PROSITE" id="PS50943">
    <property type="entry name" value="HTH_CROC1"/>
    <property type="match status" value="1"/>
</dbReference>
<accession>A0ABY8N7I0</accession>
<dbReference type="EMBL" id="CP092332">
    <property type="protein sequence ID" value="WGK94556.1"/>
    <property type="molecule type" value="Genomic_DNA"/>
</dbReference>
<dbReference type="RefSeq" id="WP_264532716.1">
    <property type="nucleotide sequence ID" value="NZ_CP092332.1"/>
</dbReference>
<name>A0ABY8N7I0_9FLAO</name>
<dbReference type="SUPFAM" id="SSF47413">
    <property type="entry name" value="lambda repressor-like DNA-binding domains"/>
    <property type="match status" value="1"/>
</dbReference>
<dbReference type="SMART" id="SM00530">
    <property type="entry name" value="HTH_XRE"/>
    <property type="match status" value="1"/>
</dbReference>
<dbReference type="Pfam" id="PF01381">
    <property type="entry name" value="HTH_3"/>
    <property type="match status" value="1"/>
</dbReference>
<dbReference type="InterPro" id="IPR010982">
    <property type="entry name" value="Lambda_DNA-bd_dom_sf"/>
</dbReference>
<dbReference type="PANTHER" id="PTHR46558:SF11">
    <property type="entry name" value="HTH-TYPE TRANSCRIPTIONAL REGULATOR XRE"/>
    <property type="match status" value="1"/>
</dbReference>
<dbReference type="PANTHER" id="PTHR46558">
    <property type="entry name" value="TRACRIPTIONAL REGULATORY PROTEIN-RELATED-RELATED"/>
    <property type="match status" value="1"/>
</dbReference>
<sequence>MSTIGKKIRRLRVENNLSQPELSNLLGISQSTLCNIESGDRKKIDFSLIQKISIIFNKDLNYFKEDSDCLELDSNENQSEYNEVVTGAFSIIIDQIRLLVKDNKTKSKIIQDLENRLKSNK</sequence>
<keyword evidence="1" id="KW-0238">DNA-binding</keyword>
<dbReference type="Gene3D" id="1.10.260.40">
    <property type="entry name" value="lambda repressor-like DNA-binding domains"/>
    <property type="match status" value="1"/>
</dbReference>
<evidence type="ECO:0000313" key="4">
    <source>
        <dbReference type="Proteomes" id="UP001232117"/>
    </source>
</evidence>
<gene>
    <name evidence="3" type="ORF">MG292_10810</name>
</gene>
<keyword evidence="4" id="KW-1185">Reference proteome</keyword>
<evidence type="ECO:0000313" key="3">
    <source>
        <dbReference type="EMBL" id="WGK94556.1"/>
    </source>
</evidence>
<evidence type="ECO:0000259" key="2">
    <source>
        <dbReference type="PROSITE" id="PS50943"/>
    </source>
</evidence>
<reference evidence="3 4" key="1">
    <citation type="submission" date="2023-06" db="EMBL/GenBank/DDBJ databases">
        <title>Complete Genome Sequence of Flavobacterium keumense K3R-10.</title>
        <authorList>
            <person name="Jeong H."/>
            <person name="Jhang S.Y."/>
            <person name="Kim J.N."/>
        </authorList>
    </citation>
    <scope>NUCLEOTIDE SEQUENCE [LARGE SCALE GENOMIC DNA]</scope>
    <source>
        <strain evidence="3 4">K3R-10</strain>
    </source>
</reference>
<organism evidence="3 4">
    <name type="scientific">Flavobacterium keumense</name>
    <dbReference type="NCBI Taxonomy" id="1306518"/>
    <lineage>
        <taxon>Bacteria</taxon>
        <taxon>Pseudomonadati</taxon>
        <taxon>Bacteroidota</taxon>
        <taxon>Flavobacteriia</taxon>
        <taxon>Flavobacteriales</taxon>
        <taxon>Flavobacteriaceae</taxon>
        <taxon>Flavobacterium</taxon>
    </lineage>
</organism>
<proteinExistence type="predicted"/>
<dbReference type="CDD" id="cd00093">
    <property type="entry name" value="HTH_XRE"/>
    <property type="match status" value="1"/>
</dbReference>
<dbReference type="InterPro" id="IPR001387">
    <property type="entry name" value="Cro/C1-type_HTH"/>
</dbReference>
<evidence type="ECO:0000256" key="1">
    <source>
        <dbReference type="ARBA" id="ARBA00023125"/>
    </source>
</evidence>
<protein>
    <submittedName>
        <fullName evidence="3">Helix-turn-helix domain-containing protein</fullName>
    </submittedName>
</protein>
<dbReference type="Proteomes" id="UP001232117">
    <property type="component" value="Chromosome"/>
</dbReference>